<organism evidence="16 17">
    <name type="scientific">Sporolactobacillus inulinus CASD</name>
    <dbReference type="NCBI Taxonomy" id="1069536"/>
    <lineage>
        <taxon>Bacteria</taxon>
        <taxon>Bacillati</taxon>
        <taxon>Bacillota</taxon>
        <taxon>Bacilli</taxon>
        <taxon>Bacillales</taxon>
        <taxon>Sporolactobacillaceae</taxon>
        <taxon>Sporolactobacillus</taxon>
    </lineage>
</organism>
<keyword evidence="6" id="KW-0597">Phosphoprotein</keyword>
<reference evidence="16 17" key="1">
    <citation type="journal article" date="2011" name="J. Bacteriol.">
        <title>Draft genome sequence of Sporolactobacillus inulinus strain CASD, an efficient D-lactic acid-producing bacterium with high-concentration lactate tolerance capability.</title>
        <authorList>
            <person name="Yu B."/>
            <person name="Su F."/>
            <person name="Wang L."/>
            <person name="Xu K."/>
            <person name="Zhao B."/>
            <person name="Xu P."/>
        </authorList>
    </citation>
    <scope>NUCLEOTIDE SEQUENCE [LARGE SCALE GENOMIC DNA]</scope>
    <source>
        <strain evidence="16 17">CASD</strain>
    </source>
</reference>
<dbReference type="Pfam" id="PF00512">
    <property type="entry name" value="HisKA"/>
    <property type="match status" value="1"/>
</dbReference>
<dbReference type="InterPro" id="IPR036097">
    <property type="entry name" value="HisK_dim/P_sf"/>
</dbReference>
<comment type="subcellular location">
    <subcellularLocation>
        <location evidence="2">Cell membrane</location>
    </subcellularLocation>
    <subcellularLocation>
        <location evidence="3">Membrane raft</location>
        <topology evidence="3">Multi-pass membrane protein</topology>
    </subcellularLocation>
</comment>
<keyword evidence="17" id="KW-1185">Reference proteome</keyword>
<dbReference type="NCBIfam" id="NF046044">
    <property type="entry name" value="PnpS"/>
    <property type="match status" value="1"/>
</dbReference>
<dbReference type="InterPro" id="IPR003594">
    <property type="entry name" value="HATPase_dom"/>
</dbReference>
<evidence type="ECO:0000256" key="3">
    <source>
        <dbReference type="ARBA" id="ARBA00004314"/>
    </source>
</evidence>
<dbReference type="SMART" id="SM00387">
    <property type="entry name" value="HATPase_c"/>
    <property type="match status" value="1"/>
</dbReference>
<dbReference type="FunFam" id="3.30.565.10:FF:000023">
    <property type="entry name" value="PAS domain-containing sensor histidine kinase"/>
    <property type="match status" value="1"/>
</dbReference>
<dbReference type="Gene3D" id="1.10.287.130">
    <property type="match status" value="1"/>
</dbReference>
<gene>
    <name evidence="16" type="ORF">SINU_13380</name>
</gene>
<dbReference type="GO" id="GO:0000155">
    <property type="term" value="F:phosphorelay sensor kinase activity"/>
    <property type="evidence" value="ECO:0007669"/>
    <property type="project" value="InterPro"/>
</dbReference>
<dbReference type="InterPro" id="IPR003661">
    <property type="entry name" value="HisK_dim/P_dom"/>
</dbReference>
<keyword evidence="11" id="KW-0902">Two-component regulatory system</keyword>
<feature type="transmembrane region" description="Helical" evidence="14">
    <location>
        <begin position="12"/>
        <end position="32"/>
    </location>
</feature>
<dbReference type="Gene3D" id="3.30.565.10">
    <property type="entry name" value="Histidine kinase-like ATPase, C-terminal domain"/>
    <property type="match status" value="1"/>
</dbReference>
<dbReference type="Gene3D" id="3.30.450.20">
    <property type="entry name" value="PAS domain"/>
    <property type="match status" value="1"/>
</dbReference>
<evidence type="ECO:0000256" key="11">
    <source>
        <dbReference type="ARBA" id="ARBA00023012"/>
    </source>
</evidence>
<evidence type="ECO:0000256" key="7">
    <source>
        <dbReference type="ARBA" id="ARBA00022679"/>
    </source>
</evidence>
<dbReference type="GO" id="GO:0005886">
    <property type="term" value="C:plasma membrane"/>
    <property type="evidence" value="ECO:0007669"/>
    <property type="project" value="UniProtKB-SubCell"/>
</dbReference>
<dbReference type="OrthoDB" id="9813151at2"/>
<evidence type="ECO:0000256" key="2">
    <source>
        <dbReference type="ARBA" id="ARBA00004236"/>
    </source>
</evidence>
<feature type="transmembrane region" description="Helical" evidence="14">
    <location>
        <begin position="140"/>
        <end position="160"/>
    </location>
</feature>
<evidence type="ECO:0000256" key="14">
    <source>
        <dbReference type="SAM" id="Phobius"/>
    </source>
</evidence>
<keyword evidence="14" id="KW-1133">Transmembrane helix</keyword>
<protein>
    <recommendedName>
        <fullName evidence="4">histidine kinase</fullName>
        <ecNumber evidence="4">2.7.13.3</ecNumber>
    </recommendedName>
</protein>
<dbReference type="EC" id="2.7.13.3" evidence="4"/>
<dbReference type="Pfam" id="PF08448">
    <property type="entry name" value="PAS_4"/>
    <property type="match status" value="1"/>
</dbReference>
<keyword evidence="12 14" id="KW-0472">Membrane</keyword>
<dbReference type="GO" id="GO:0004721">
    <property type="term" value="F:phosphoprotein phosphatase activity"/>
    <property type="evidence" value="ECO:0007669"/>
    <property type="project" value="TreeGrafter"/>
</dbReference>
<accession>A0A0U1QKW0</accession>
<evidence type="ECO:0000256" key="4">
    <source>
        <dbReference type="ARBA" id="ARBA00012438"/>
    </source>
</evidence>
<keyword evidence="7" id="KW-0808">Transferase</keyword>
<dbReference type="SUPFAM" id="SSF55874">
    <property type="entry name" value="ATPase domain of HSP90 chaperone/DNA topoisomerase II/histidine kinase"/>
    <property type="match status" value="1"/>
</dbReference>
<dbReference type="EMBL" id="AFVQ02000200">
    <property type="protein sequence ID" value="KLI01455.1"/>
    <property type="molecule type" value="Genomic_DNA"/>
</dbReference>
<feature type="domain" description="Histidine kinase" evidence="15">
    <location>
        <begin position="349"/>
        <end position="566"/>
    </location>
</feature>
<evidence type="ECO:0000256" key="9">
    <source>
        <dbReference type="ARBA" id="ARBA00022777"/>
    </source>
</evidence>
<evidence type="ECO:0000256" key="10">
    <source>
        <dbReference type="ARBA" id="ARBA00022840"/>
    </source>
</evidence>
<dbReference type="InterPro" id="IPR004358">
    <property type="entry name" value="Sig_transdc_His_kin-like_C"/>
</dbReference>
<dbReference type="GO" id="GO:0005524">
    <property type="term" value="F:ATP binding"/>
    <property type="evidence" value="ECO:0007669"/>
    <property type="project" value="UniProtKB-KW"/>
</dbReference>
<dbReference type="SUPFAM" id="SSF47384">
    <property type="entry name" value="Homodimeric domain of signal transducing histidine kinase"/>
    <property type="match status" value="1"/>
</dbReference>
<dbReference type="STRING" id="1069536.SINU_13380"/>
<dbReference type="PROSITE" id="PS50109">
    <property type="entry name" value="HIS_KIN"/>
    <property type="match status" value="1"/>
</dbReference>
<keyword evidence="9 16" id="KW-0418">Kinase</keyword>
<evidence type="ECO:0000256" key="13">
    <source>
        <dbReference type="SAM" id="MobiDB-lite"/>
    </source>
</evidence>
<keyword evidence="10" id="KW-0067">ATP-binding</keyword>
<dbReference type="InterPro" id="IPR013656">
    <property type="entry name" value="PAS_4"/>
</dbReference>
<dbReference type="InterPro" id="IPR036890">
    <property type="entry name" value="HATPase_C_sf"/>
</dbReference>
<dbReference type="CDD" id="cd00075">
    <property type="entry name" value="HATPase"/>
    <property type="match status" value="1"/>
</dbReference>
<evidence type="ECO:0000256" key="5">
    <source>
        <dbReference type="ARBA" id="ARBA00022475"/>
    </source>
</evidence>
<comment type="catalytic activity">
    <reaction evidence="1">
        <text>ATP + protein L-histidine = ADP + protein N-phospho-L-histidine.</text>
        <dbReference type="EC" id="2.7.13.3"/>
    </reaction>
</comment>
<dbReference type="PANTHER" id="PTHR45453:SF1">
    <property type="entry name" value="PHOSPHATE REGULON SENSOR PROTEIN PHOR"/>
    <property type="match status" value="1"/>
</dbReference>
<dbReference type="InterPro" id="IPR005467">
    <property type="entry name" value="His_kinase_dom"/>
</dbReference>
<dbReference type="AlphaFoldDB" id="A0A0U1QKW0"/>
<evidence type="ECO:0000259" key="15">
    <source>
        <dbReference type="PROSITE" id="PS50109"/>
    </source>
</evidence>
<keyword evidence="8" id="KW-0547">Nucleotide-binding</keyword>
<dbReference type="GO" id="GO:0045121">
    <property type="term" value="C:membrane raft"/>
    <property type="evidence" value="ECO:0007669"/>
    <property type="project" value="UniProtKB-SubCell"/>
</dbReference>
<keyword evidence="5" id="KW-1003">Cell membrane</keyword>
<evidence type="ECO:0000256" key="12">
    <source>
        <dbReference type="ARBA" id="ARBA00023136"/>
    </source>
</evidence>
<sequence>MMSQRFEIRTLLRWAFALTGLFFIVFVTNEVVDVTMLHNDRRTMESRAQWIATLVSQDESIQTSTTKNMLVQFAKEQKMQISVYDKKRQLVFSTKNEEQRMLEGTKQLVVSEHSLAYIKQLPSTHAQAGYLKLIGNKSSIVGLNLLYCFFVAAGVALLLYRDYLVRTYVRPIRFATRMAENLLEGSYNMIAPDRVKRESILHLNLAMNRISESIHDLKHSYNRQRASMATLTENIGNGLILIDGVGRINYVNQTFKDSFQTNASYWELADYHEVITYDSVKHMIDEVYTTKATLARQLQLNVGIERKYYDVSCAPILNKHNKVRGIVVVFHDITTIKKLEKMRKDFVANVSHELKTPVTSLIGFIETLLDGAREDKELEDQFLHIMLHEGQRLQSLIKDLLELSKIEREHFNLEFAKLSLKQLIESVLLIFKERAKEKTIDLRFEPGDEGIIDGDAFRIRQIMINLITNAIAYTPEGGKVSISIHEREDEVDVVITDTGIGIEKDKIPRIFERFYRIDKARSRDSGGTGLGLAIVKHLVEAHEGRIHVESEPGHGSSFTITFKKNSVQPQPNAG</sequence>
<dbReference type="CDD" id="cd00082">
    <property type="entry name" value="HisKA"/>
    <property type="match status" value="1"/>
</dbReference>
<dbReference type="InterPro" id="IPR050351">
    <property type="entry name" value="BphY/WalK/GraS-like"/>
</dbReference>
<keyword evidence="14" id="KW-0812">Transmembrane</keyword>
<evidence type="ECO:0000313" key="16">
    <source>
        <dbReference type="EMBL" id="KLI01455.1"/>
    </source>
</evidence>
<name>A0A0U1QKW0_9BACL</name>
<comment type="caution">
    <text evidence="16">The sequence shown here is derived from an EMBL/GenBank/DDBJ whole genome shotgun (WGS) entry which is preliminary data.</text>
</comment>
<proteinExistence type="predicted"/>
<evidence type="ECO:0000256" key="6">
    <source>
        <dbReference type="ARBA" id="ARBA00022553"/>
    </source>
</evidence>
<dbReference type="SMART" id="SM00388">
    <property type="entry name" value="HisKA"/>
    <property type="match status" value="1"/>
</dbReference>
<feature type="compositionally biased region" description="Polar residues" evidence="13">
    <location>
        <begin position="556"/>
        <end position="574"/>
    </location>
</feature>
<dbReference type="PRINTS" id="PR00344">
    <property type="entry name" value="BCTRLSENSOR"/>
</dbReference>
<dbReference type="FunFam" id="1.10.287.130:FF:000001">
    <property type="entry name" value="Two-component sensor histidine kinase"/>
    <property type="match status" value="1"/>
</dbReference>
<dbReference type="GO" id="GO:0016036">
    <property type="term" value="P:cellular response to phosphate starvation"/>
    <property type="evidence" value="ECO:0007669"/>
    <property type="project" value="TreeGrafter"/>
</dbReference>
<dbReference type="InterPro" id="IPR035965">
    <property type="entry name" value="PAS-like_dom_sf"/>
</dbReference>
<dbReference type="Pfam" id="PF02518">
    <property type="entry name" value="HATPase_c"/>
    <property type="match status" value="1"/>
</dbReference>
<dbReference type="PANTHER" id="PTHR45453">
    <property type="entry name" value="PHOSPHATE REGULON SENSOR PROTEIN PHOR"/>
    <property type="match status" value="1"/>
</dbReference>
<feature type="region of interest" description="Disordered" evidence="13">
    <location>
        <begin position="549"/>
        <end position="574"/>
    </location>
</feature>
<dbReference type="SUPFAM" id="SSF55785">
    <property type="entry name" value="PYP-like sensor domain (PAS domain)"/>
    <property type="match status" value="1"/>
</dbReference>
<evidence type="ECO:0000256" key="1">
    <source>
        <dbReference type="ARBA" id="ARBA00000085"/>
    </source>
</evidence>
<evidence type="ECO:0000256" key="8">
    <source>
        <dbReference type="ARBA" id="ARBA00022741"/>
    </source>
</evidence>
<dbReference type="Proteomes" id="UP000035553">
    <property type="component" value="Unassembled WGS sequence"/>
</dbReference>
<evidence type="ECO:0000313" key="17">
    <source>
        <dbReference type="Proteomes" id="UP000035553"/>
    </source>
</evidence>